<evidence type="ECO:0000313" key="2">
    <source>
        <dbReference type="Proteomes" id="UP000019486"/>
    </source>
</evidence>
<accession>W9H7E4</accession>
<protein>
    <submittedName>
        <fullName evidence="1">Uncharacterized protein</fullName>
    </submittedName>
</protein>
<dbReference type="AlphaFoldDB" id="W9H7E4"/>
<gene>
    <name evidence="1" type="ORF">N825_35620</name>
</gene>
<dbReference type="Proteomes" id="UP000019486">
    <property type="component" value="Unassembled WGS sequence"/>
</dbReference>
<name>W9H7E4_9PROT</name>
<evidence type="ECO:0000313" key="1">
    <source>
        <dbReference type="EMBL" id="EWY40681.1"/>
    </source>
</evidence>
<proteinExistence type="predicted"/>
<keyword evidence="2" id="KW-1185">Reference proteome</keyword>
<comment type="caution">
    <text evidence="1">The sequence shown here is derived from an EMBL/GenBank/DDBJ whole genome shotgun (WGS) entry which is preliminary data.</text>
</comment>
<organism evidence="1 2">
    <name type="scientific">Skermanella stibiiresistens SB22</name>
    <dbReference type="NCBI Taxonomy" id="1385369"/>
    <lineage>
        <taxon>Bacteria</taxon>
        <taxon>Pseudomonadati</taxon>
        <taxon>Pseudomonadota</taxon>
        <taxon>Alphaproteobacteria</taxon>
        <taxon>Rhodospirillales</taxon>
        <taxon>Azospirillaceae</taxon>
        <taxon>Skermanella</taxon>
    </lineage>
</organism>
<sequence length="176" mass="19229">MSSTGEFFVRLRKRHTGVFGTHGIIAVFQDLGMREATMVRSVVLLALGSAVLAGCANPRSEAAAQANTALVGMPKELLYSCAGVPDNSQQVGDVERLTYVRGMTVTHVENDDDDFVIGGRRFFRPRTTVHRQDFQCEATFTVRDGVVESLDYNQGRDLESCGTIVQTCMAVIPAPR</sequence>
<dbReference type="STRING" id="1385369.N825_35620"/>
<dbReference type="EMBL" id="AVFL01000007">
    <property type="protein sequence ID" value="EWY40681.1"/>
    <property type="molecule type" value="Genomic_DNA"/>
</dbReference>
<reference evidence="1 2" key="1">
    <citation type="submission" date="2013-08" db="EMBL/GenBank/DDBJ databases">
        <title>The genome sequence of Skermanella stibiiresistens.</title>
        <authorList>
            <person name="Zhu W."/>
            <person name="Wang G."/>
        </authorList>
    </citation>
    <scope>NUCLEOTIDE SEQUENCE [LARGE SCALE GENOMIC DNA]</scope>
    <source>
        <strain evidence="1 2">SB22</strain>
    </source>
</reference>